<comment type="caution">
    <text evidence="9">The sequence shown here is derived from an EMBL/GenBank/DDBJ whole genome shotgun (WGS) entry which is preliminary data.</text>
</comment>
<dbReference type="Pfam" id="PF10437">
    <property type="entry name" value="Lip_prot_lig_C"/>
    <property type="match status" value="1"/>
</dbReference>
<proteinExistence type="predicted"/>
<dbReference type="RefSeq" id="WP_211140677.1">
    <property type="nucleotide sequence ID" value="NZ_JAEEGB010000001.1"/>
</dbReference>
<dbReference type="EMBL" id="JAEEGB010000001">
    <property type="protein sequence ID" value="MBI6871220.1"/>
    <property type="molecule type" value="Genomic_DNA"/>
</dbReference>
<dbReference type="Pfam" id="PF21948">
    <property type="entry name" value="LplA-B_cat"/>
    <property type="match status" value="1"/>
</dbReference>
<gene>
    <name evidence="9" type="ORF">I6U51_00685</name>
</gene>
<dbReference type="PANTHER" id="PTHR12561:SF3">
    <property type="entry name" value="LIPOYLTRANSFERASE 1, MITOCHONDRIAL"/>
    <property type="match status" value="1"/>
</dbReference>
<dbReference type="GO" id="GO:0005737">
    <property type="term" value="C:cytoplasm"/>
    <property type="evidence" value="ECO:0007669"/>
    <property type="project" value="TreeGrafter"/>
</dbReference>
<evidence type="ECO:0000256" key="3">
    <source>
        <dbReference type="ARBA" id="ARBA00012367"/>
    </source>
</evidence>
<keyword evidence="4 9" id="KW-0436">Ligase</keyword>
<dbReference type="SUPFAM" id="SSF55681">
    <property type="entry name" value="Class II aaRS and biotin synthetases"/>
    <property type="match status" value="1"/>
</dbReference>
<dbReference type="GO" id="GO:0016979">
    <property type="term" value="F:lipoate-protein ligase activity"/>
    <property type="evidence" value="ECO:0007669"/>
    <property type="project" value="UniProtKB-EC"/>
</dbReference>
<keyword evidence="10" id="KW-1185">Reference proteome</keyword>
<dbReference type="FunFam" id="3.30.930.10:FF:000072">
    <property type="entry name" value="Lipoate--protein ligase"/>
    <property type="match status" value="1"/>
</dbReference>
<dbReference type="SUPFAM" id="SSF82649">
    <property type="entry name" value="SufE/NifU"/>
    <property type="match status" value="1"/>
</dbReference>
<dbReference type="InterPro" id="IPR019491">
    <property type="entry name" value="Lipoate_protein_ligase_C"/>
</dbReference>
<evidence type="ECO:0000256" key="6">
    <source>
        <dbReference type="ARBA" id="ARBA00022840"/>
    </source>
</evidence>
<dbReference type="GO" id="GO:0017118">
    <property type="term" value="F:lipoyltransferase activity"/>
    <property type="evidence" value="ECO:0007669"/>
    <property type="project" value="TreeGrafter"/>
</dbReference>
<dbReference type="PANTHER" id="PTHR12561">
    <property type="entry name" value="LIPOATE-PROTEIN LIGASE"/>
    <property type="match status" value="1"/>
</dbReference>
<sequence>MIFIKNENTNPYMNHAIEEYILKNFDEDCFMLWRNDPCILIGKHQNTLSEINIDYVNNHKLPVVRRVTGGGTIFNDLGNLNFTFISNNSNNRFADFKKFTYPIVQALKKLSINAELSGRNDLTIDGKKFSGNAQYSYKNKILHHGSILFSADMTNLVQALKVKDIKFQDKAVKSVGSRVTNIKEHLKEDMSVIEFKNFIIESVMSDQENAKLYEFAEEEWNEIQKISDEKYATWQWNYGNSPQFNYFSEKKFKGGIVQVNINVHKGLIKDIKIYGDFFSEKDIDGLEELLKNVKYLKDEVINALDTVDIEKYMINVSKENLIEIIFS</sequence>
<dbReference type="InterPro" id="IPR004143">
    <property type="entry name" value="BPL_LPL_catalytic"/>
</dbReference>
<evidence type="ECO:0000256" key="1">
    <source>
        <dbReference type="ARBA" id="ARBA00005085"/>
    </source>
</evidence>
<organism evidence="9 10">
    <name type="scientific">Clostridium aciditolerans</name>
    <dbReference type="NCBI Taxonomy" id="339861"/>
    <lineage>
        <taxon>Bacteria</taxon>
        <taxon>Bacillati</taxon>
        <taxon>Bacillota</taxon>
        <taxon>Clostridia</taxon>
        <taxon>Eubacteriales</taxon>
        <taxon>Clostridiaceae</taxon>
        <taxon>Clostridium</taxon>
    </lineage>
</organism>
<reference evidence="9" key="1">
    <citation type="submission" date="2020-12" db="EMBL/GenBank/DDBJ databases">
        <title>Clostridium thailandense sp. nov., a novel acetogenic bacterium isolated from peat land soil in Thailand.</title>
        <authorList>
            <person name="Chaikitkaew S."/>
            <person name="Birkeland N.K."/>
        </authorList>
    </citation>
    <scope>NUCLEOTIDE SEQUENCE</scope>
    <source>
        <strain evidence="9">DSM 17425</strain>
    </source>
</reference>
<keyword evidence="6" id="KW-0067">ATP-binding</keyword>
<dbReference type="CDD" id="cd16443">
    <property type="entry name" value="LplA"/>
    <property type="match status" value="1"/>
</dbReference>
<evidence type="ECO:0000256" key="4">
    <source>
        <dbReference type="ARBA" id="ARBA00022598"/>
    </source>
</evidence>
<comment type="pathway">
    <text evidence="2">Protein modification; protein lipoylation via exogenous pathway; protein N(6)-(lipoyl)lysine from lipoate: step 1/2.</text>
</comment>
<name>A0A934HN64_9CLOT</name>
<evidence type="ECO:0000256" key="2">
    <source>
        <dbReference type="ARBA" id="ARBA00005124"/>
    </source>
</evidence>
<keyword evidence="5" id="KW-0547">Nucleotide-binding</keyword>
<dbReference type="Gene3D" id="3.30.930.10">
    <property type="entry name" value="Bira Bifunctional Protein, Domain 2"/>
    <property type="match status" value="1"/>
</dbReference>
<feature type="domain" description="BPL/LPL catalytic" evidence="8">
    <location>
        <begin position="24"/>
        <end position="211"/>
    </location>
</feature>
<evidence type="ECO:0000313" key="9">
    <source>
        <dbReference type="EMBL" id="MBI6871220.1"/>
    </source>
</evidence>
<dbReference type="InterPro" id="IPR004562">
    <property type="entry name" value="LipoylTrfase_LipoateP_Ligase"/>
</dbReference>
<dbReference type="AlphaFoldDB" id="A0A934HN64"/>
<dbReference type="NCBIfam" id="TIGR00545">
    <property type="entry name" value="lipoyltrans"/>
    <property type="match status" value="1"/>
</dbReference>
<dbReference type="Proteomes" id="UP000622687">
    <property type="component" value="Unassembled WGS sequence"/>
</dbReference>
<dbReference type="EC" id="6.3.1.20" evidence="3"/>
<evidence type="ECO:0000259" key="8">
    <source>
        <dbReference type="PROSITE" id="PS51733"/>
    </source>
</evidence>
<accession>A0A934HN64</accession>
<evidence type="ECO:0000256" key="7">
    <source>
        <dbReference type="ARBA" id="ARBA00048037"/>
    </source>
</evidence>
<comment type="catalytic activity">
    <reaction evidence="7">
        <text>L-lysyl-[lipoyl-carrier protein] + (R)-lipoate + ATP = N(6)-[(R)-lipoyl]-L-lysyl-[lipoyl-carrier protein] + AMP + diphosphate + H(+)</text>
        <dbReference type="Rhea" id="RHEA:49288"/>
        <dbReference type="Rhea" id="RHEA-COMP:10500"/>
        <dbReference type="Rhea" id="RHEA-COMP:10502"/>
        <dbReference type="ChEBI" id="CHEBI:15378"/>
        <dbReference type="ChEBI" id="CHEBI:29969"/>
        <dbReference type="ChEBI" id="CHEBI:30616"/>
        <dbReference type="ChEBI" id="CHEBI:33019"/>
        <dbReference type="ChEBI" id="CHEBI:83088"/>
        <dbReference type="ChEBI" id="CHEBI:83099"/>
        <dbReference type="ChEBI" id="CHEBI:456215"/>
        <dbReference type="EC" id="6.3.1.20"/>
    </reaction>
</comment>
<evidence type="ECO:0000256" key="5">
    <source>
        <dbReference type="ARBA" id="ARBA00022741"/>
    </source>
</evidence>
<evidence type="ECO:0000313" key="10">
    <source>
        <dbReference type="Proteomes" id="UP000622687"/>
    </source>
</evidence>
<dbReference type="InterPro" id="IPR045864">
    <property type="entry name" value="aa-tRNA-synth_II/BPL/LPL"/>
</dbReference>
<dbReference type="GO" id="GO:0005524">
    <property type="term" value="F:ATP binding"/>
    <property type="evidence" value="ECO:0007669"/>
    <property type="project" value="UniProtKB-KW"/>
</dbReference>
<protein>
    <recommendedName>
        <fullName evidence="3">lipoate--protein ligase</fullName>
        <ecNumber evidence="3">6.3.1.20</ecNumber>
    </recommendedName>
</protein>
<dbReference type="Gene3D" id="3.30.390.50">
    <property type="entry name" value="CO dehydrogenase flavoprotein, C-terminal domain"/>
    <property type="match status" value="1"/>
</dbReference>
<comment type="pathway">
    <text evidence="1">Protein modification; protein lipoylation via exogenous pathway; protein N(6)-(lipoyl)lysine from lipoate: step 2/2.</text>
</comment>
<dbReference type="GO" id="GO:0009249">
    <property type="term" value="P:protein lipoylation"/>
    <property type="evidence" value="ECO:0007669"/>
    <property type="project" value="InterPro"/>
</dbReference>
<dbReference type="PROSITE" id="PS51733">
    <property type="entry name" value="BPL_LPL_CATALYTIC"/>
    <property type="match status" value="1"/>
</dbReference>